<dbReference type="GO" id="GO:0015074">
    <property type="term" value="P:DNA integration"/>
    <property type="evidence" value="ECO:0007669"/>
    <property type="project" value="UniProtKB-KW"/>
</dbReference>
<comment type="similarity">
    <text evidence="1">Belongs to the 'phage' integrase family.</text>
</comment>
<gene>
    <name evidence="8" type="ORF">Cflav_PD5982</name>
</gene>
<evidence type="ECO:0000259" key="7">
    <source>
        <dbReference type="PROSITE" id="PS51900"/>
    </source>
</evidence>
<evidence type="ECO:0000256" key="3">
    <source>
        <dbReference type="ARBA" id="ARBA00023125"/>
    </source>
</evidence>
<evidence type="ECO:0000256" key="4">
    <source>
        <dbReference type="ARBA" id="ARBA00023172"/>
    </source>
</evidence>
<dbReference type="InterPro" id="IPR010998">
    <property type="entry name" value="Integrase_recombinase_N"/>
</dbReference>
<dbReference type="GO" id="GO:0003677">
    <property type="term" value="F:DNA binding"/>
    <property type="evidence" value="ECO:0007669"/>
    <property type="project" value="UniProtKB-UniRule"/>
</dbReference>
<evidence type="ECO:0000256" key="2">
    <source>
        <dbReference type="ARBA" id="ARBA00022908"/>
    </source>
</evidence>
<evidence type="ECO:0000256" key="1">
    <source>
        <dbReference type="ARBA" id="ARBA00008857"/>
    </source>
</evidence>
<dbReference type="EMBL" id="ABOX02000001">
    <property type="protein sequence ID" value="EEF63347.1"/>
    <property type="molecule type" value="Genomic_DNA"/>
</dbReference>
<keyword evidence="4" id="KW-0233">DNA recombination</keyword>
<dbReference type="InterPro" id="IPR004107">
    <property type="entry name" value="Integrase_SAM-like_N"/>
</dbReference>
<dbReference type="SUPFAM" id="SSF56349">
    <property type="entry name" value="DNA breaking-rejoining enzymes"/>
    <property type="match status" value="1"/>
</dbReference>
<dbReference type="PANTHER" id="PTHR30349">
    <property type="entry name" value="PHAGE INTEGRASE-RELATED"/>
    <property type="match status" value="1"/>
</dbReference>
<comment type="caution">
    <text evidence="8">The sequence shown here is derived from an EMBL/GenBank/DDBJ whole genome shotgun (WGS) entry which is preliminary data.</text>
</comment>
<evidence type="ECO:0000313" key="9">
    <source>
        <dbReference type="Proteomes" id="UP000003688"/>
    </source>
</evidence>
<feature type="domain" description="Tyr recombinase" evidence="6">
    <location>
        <begin position="180"/>
        <end position="341"/>
    </location>
</feature>
<dbReference type="Gene3D" id="1.10.443.10">
    <property type="entry name" value="Intergrase catalytic core"/>
    <property type="match status" value="1"/>
</dbReference>
<name>B9XA06_PEDPL</name>
<dbReference type="Pfam" id="PF00589">
    <property type="entry name" value="Phage_integrase"/>
    <property type="match status" value="1"/>
</dbReference>
<dbReference type="InterPro" id="IPR011010">
    <property type="entry name" value="DNA_brk_join_enz"/>
</dbReference>
<keyword evidence="3 5" id="KW-0238">DNA-binding</keyword>
<evidence type="ECO:0000313" key="8">
    <source>
        <dbReference type="EMBL" id="EEF63347.1"/>
    </source>
</evidence>
<dbReference type="InterPro" id="IPR044068">
    <property type="entry name" value="CB"/>
</dbReference>
<keyword evidence="9" id="KW-1185">Reference proteome</keyword>
<accession>B9XA06</accession>
<dbReference type="InterPro" id="IPR002104">
    <property type="entry name" value="Integrase_catalytic"/>
</dbReference>
<dbReference type="AlphaFoldDB" id="B9XA06"/>
<protein>
    <submittedName>
        <fullName evidence="8">Integrase family protein</fullName>
    </submittedName>
</protein>
<sequence length="341" mass="38623">MKLVNKKGIFHAQFKTTQGTTKTITTRCTNRADAERVVKESGLKDLELAARAGRLTQEAIGYLISGRKLTLQKALEDYQEWMETRGKSPRTIMNNVHYIRSWITAAQVEALPPAAITEKHISDWINNRESQTKANSRTIMLAAIRSFFFFIAGKGWTPNDPSKLVSVNYKILSHVQKETTVKRVFTAAEYDGLVKATDGFWRFAIQASRELGLRLGDICQLEWDCFRQPGYITVWTDKRDKRVSLKMSDGLAQAATLQPVAHARYVFPEERDIINDPTRRAYLSVSFTRICARLGLKGKSFHCLRHTFATESNAEGRSLTQIASDMGHSSTRTTEGYVHKI</sequence>
<dbReference type="STRING" id="320771.Cflav_PD5982"/>
<keyword evidence="2" id="KW-0229">DNA integration</keyword>
<evidence type="ECO:0000259" key="6">
    <source>
        <dbReference type="PROSITE" id="PS51898"/>
    </source>
</evidence>
<dbReference type="Pfam" id="PF02899">
    <property type="entry name" value="Phage_int_SAM_1"/>
    <property type="match status" value="1"/>
</dbReference>
<organism evidence="8 9">
    <name type="scientific">Pedosphaera parvula (strain Ellin514)</name>
    <dbReference type="NCBI Taxonomy" id="320771"/>
    <lineage>
        <taxon>Bacteria</taxon>
        <taxon>Pseudomonadati</taxon>
        <taxon>Verrucomicrobiota</taxon>
        <taxon>Pedosphaerae</taxon>
        <taxon>Pedosphaerales</taxon>
        <taxon>Pedosphaeraceae</taxon>
        <taxon>Pedosphaera</taxon>
    </lineage>
</organism>
<dbReference type="PANTHER" id="PTHR30349:SF64">
    <property type="entry name" value="PROPHAGE INTEGRASE INTD-RELATED"/>
    <property type="match status" value="1"/>
</dbReference>
<dbReference type="Gene3D" id="1.10.150.130">
    <property type="match status" value="1"/>
</dbReference>
<evidence type="ECO:0000256" key="5">
    <source>
        <dbReference type="PROSITE-ProRule" id="PRU01248"/>
    </source>
</evidence>
<dbReference type="OrthoDB" id="185554at2"/>
<dbReference type="PROSITE" id="PS51898">
    <property type="entry name" value="TYR_RECOMBINASE"/>
    <property type="match status" value="1"/>
</dbReference>
<dbReference type="GO" id="GO:0006310">
    <property type="term" value="P:DNA recombination"/>
    <property type="evidence" value="ECO:0007669"/>
    <property type="project" value="UniProtKB-KW"/>
</dbReference>
<dbReference type="InterPro" id="IPR013762">
    <property type="entry name" value="Integrase-like_cat_sf"/>
</dbReference>
<feature type="domain" description="Core-binding (CB)" evidence="7">
    <location>
        <begin position="69"/>
        <end position="152"/>
    </location>
</feature>
<dbReference type="InterPro" id="IPR050090">
    <property type="entry name" value="Tyrosine_recombinase_XerCD"/>
</dbReference>
<dbReference type="PROSITE" id="PS51900">
    <property type="entry name" value="CB"/>
    <property type="match status" value="1"/>
</dbReference>
<dbReference type="RefSeq" id="WP_007412654.1">
    <property type="nucleotide sequence ID" value="NZ_ABOX02000001.1"/>
</dbReference>
<proteinExistence type="inferred from homology"/>
<dbReference type="Proteomes" id="UP000003688">
    <property type="component" value="Unassembled WGS sequence"/>
</dbReference>
<reference evidence="8 9" key="1">
    <citation type="journal article" date="2011" name="J. Bacteriol.">
        <title>Genome sequence of 'Pedosphaera parvula' Ellin514, an aerobic Verrucomicrobial isolate from pasture soil.</title>
        <authorList>
            <person name="Kant R."/>
            <person name="van Passel M.W."/>
            <person name="Sangwan P."/>
            <person name="Palva A."/>
            <person name="Lucas S."/>
            <person name="Copeland A."/>
            <person name="Lapidus A."/>
            <person name="Glavina Del Rio T."/>
            <person name="Dalin E."/>
            <person name="Tice H."/>
            <person name="Bruce D."/>
            <person name="Goodwin L."/>
            <person name="Pitluck S."/>
            <person name="Chertkov O."/>
            <person name="Larimer F.W."/>
            <person name="Land M.L."/>
            <person name="Hauser L."/>
            <person name="Brettin T.S."/>
            <person name="Detter J.C."/>
            <person name="Han S."/>
            <person name="de Vos W.M."/>
            <person name="Janssen P.H."/>
            <person name="Smidt H."/>
        </authorList>
    </citation>
    <scope>NUCLEOTIDE SEQUENCE [LARGE SCALE GENOMIC DNA]</scope>
    <source>
        <strain evidence="8 9">Ellin514</strain>
    </source>
</reference>